<dbReference type="KEGG" id="zpr:ZPR_0264"/>
<sequence>MASAQRSVRRFISERSFGRAGLIIRFKKLFYFNKIYKFASVKMGD</sequence>
<dbReference type="Proteomes" id="UP000001654">
    <property type="component" value="Chromosome"/>
</dbReference>
<dbReference type="HOGENOM" id="CLU_3207303_0_0_10"/>
<dbReference type="EMBL" id="CP001650">
    <property type="protein sequence ID" value="ADF50626.1"/>
    <property type="molecule type" value="Genomic_DNA"/>
</dbReference>
<organism evidence="1 2">
    <name type="scientific">Zunongwangia profunda (strain DSM 18752 / CCTCC AB 206139 / SM-A87)</name>
    <name type="common">Wangia profunda</name>
    <dbReference type="NCBI Taxonomy" id="655815"/>
    <lineage>
        <taxon>Bacteria</taxon>
        <taxon>Pseudomonadati</taxon>
        <taxon>Bacteroidota</taxon>
        <taxon>Flavobacteriia</taxon>
        <taxon>Flavobacteriales</taxon>
        <taxon>Flavobacteriaceae</taxon>
        <taxon>Zunongwangia</taxon>
    </lineage>
</organism>
<evidence type="ECO:0000313" key="1">
    <source>
        <dbReference type="EMBL" id="ADF50626.1"/>
    </source>
</evidence>
<reference evidence="1 2" key="1">
    <citation type="journal article" date="2010" name="BMC Genomics">
        <title>The complete genome of Zunongwangia profunda SM-A87 reveals its adaptation to the deep-sea environment and ecological role in sedimentary organic nitrogen degradation.</title>
        <authorList>
            <person name="Qin Q.L."/>
            <person name="Zhang X.Y."/>
            <person name="Wang X.M."/>
            <person name="Liu G.M."/>
            <person name="Chen X.L."/>
            <person name="Xie B.B."/>
            <person name="Dang H.Y."/>
            <person name="Zhou B.C."/>
            <person name="Yu J."/>
            <person name="Zhang Y.Z."/>
        </authorList>
    </citation>
    <scope>NUCLEOTIDE SEQUENCE [LARGE SCALE GENOMIC DNA]</scope>
    <source>
        <strain evidence="2">DSM 18752 / CCTCC AB 206139 / SM-A87</strain>
    </source>
</reference>
<protein>
    <submittedName>
        <fullName evidence="1">Uncharacterized protein</fullName>
    </submittedName>
</protein>
<dbReference type="STRING" id="655815.ZPR_0264"/>
<gene>
    <name evidence="1" type="ordered locus">ZPR_0264</name>
</gene>
<dbReference type="AlphaFoldDB" id="D5BCW3"/>
<proteinExistence type="predicted"/>
<accession>D5BCW3</accession>
<evidence type="ECO:0000313" key="2">
    <source>
        <dbReference type="Proteomes" id="UP000001654"/>
    </source>
</evidence>
<name>D5BCW3_ZUNPS</name>
<keyword evidence="2" id="KW-1185">Reference proteome</keyword>